<evidence type="ECO:0000259" key="7">
    <source>
        <dbReference type="PROSITE" id="PS51007"/>
    </source>
</evidence>
<dbReference type="InterPro" id="IPR009056">
    <property type="entry name" value="Cyt_c-like_dom"/>
</dbReference>
<reference evidence="8 9" key="1">
    <citation type="submission" date="2019-02" db="EMBL/GenBank/DDBJ databases">
        <title>Deep-cultivation of Planctomycetes and their phenomic and genomic characterization uncovers novel biology.</title>
        <authorList>
            <person name="Wiegand S."/>
            <person name="Jogler M."/>
            <person name="Boedeker C."/>
            <person name="Pinto D."/>
            <person name="Vollmers J."/>
            <person name="Rivas-Marin E."/>
            <person name="Kohn T."/>
            <person name="Peeters S.H."/>
            <person name="Heuer A."/>
            <person name="Rast P."/>
            <person name="Oberbeckmann S."/>
            <person name="Bunk B."/>
            <person name="Jeske O."/>
            <person name="Meyerdierks A."/>
            <person name="Storesund J.E."/>
            <person name="Kallscheuer N."/>
            <person name="Luecker S."/>
            <person name="Lage O.M."/>
            <person name="Pohl T."/>
            <person name="Merkel B.J."/>
            <person name="Hornburger P."/>
            <person name="Mueller R.-W."/>
            <person name="Bruemmer F."/>
            <person name="Labrenz M."/>
            <person name="Spormann A.M."/>
            <person name="Op Den Camp H."/>
            <person name="Overmann J."/>
            <person name="Amann R."/>
            <person name="Jetten M.S.M."/>
            <person name="Mascher T."/>
            <person name="Medema M.H."/>
            <person name="Devos D.P."/>
            <person name="Kaster A.-K."/>
            <person name="Ovreas L."/>
            <person name="Rohde M."/>
            <person name="Galperin M.Y."/>
            <person name="Jogler C."/>
        </authorList>
    </citation>
    <scope>NUCLEOTIDE SEQUENCE [LARGE SCALE GENOMIC DNA]</scope>
    <source>
        <strain evidence="8 9">KOR42</strain>
    </source>
</reference>
<keyword evidence="3" id="KW-0732">Signal</keyword>
<name>A0A5C5WZB0_9PLAN</name>
<dbReference type="InterPro" id="IPR051395">
    <property type="entry name" value="Cytochrome_c_Peroxidase/MauG"/>
</dbReference>
<sequence>MDLSANGQLLVCSNRDSGTLTVVDLNDQTVLHEVPVGRHPEGATFVGDSDIVAVAVYAEDQIVFVDTKSGEITGTVDVFDEPYSVVSNSEGTRLWVTLEYPGEVIEIDPDSKTVTRSLRAGSFLRGLAVVEDQRLLVTEYYTGVVKSIDLESWSVAEEWEGSPQDNLARQITVHPDWPKAYLPLQRSVTNVAHGSGSIFPYLGIVNLPGASDQDRKRIQMDSFRGTYVVANPWEVAISPDRKRLYIVFSGTDDMFACDVLDDNYFEIEFAGLIKTGANPRAVKVSEDSQSFYVYNALDFTVDVYDARKLTRKATIKVSDWSGDPEVLLGKKLFYSAHPPMTRRRWISCSSCHPDGDSDGRTWQQPEGLRNTQSIRGLIDTHPIHWSADRDEVHDFEHTIRSPLMGGRGLIAGRVNDMLGEPNAGLSRELDALAAYTNSHPFELSPHAKGGLTEQVERGRKLFFSKQVGCAECHSGEFYTDRQMHDIGTGRNDPTEKMETRYDTPTLLGVYRTAPYLHDGTAATLKDVLTTTNPDDQHGRTSDLNDEDINAIVEFLKVLPYETP</sequence>
<dbReference type="PANTHER" id="PTHR30600">
    <property type="entry name" value="CYTOCHROME C PEROXIDASE-RELATED"/>
    <property type="match status" value="1"/>
</dbReference>
<dbReference type="Pfam" id="PF21419">
    <property type="entry name" value="RoxA-like_Cyt-c"/>
    <property type="match status" value="1"/>
</dbReference>
<evidence type="ECO:0000256" key="1">
    <source>
        <dbReference type="ARBA" id="ARBA00022617"/>
    </source>
</evidence>
<evidence type="ECO:0000256" key="5">
    <source>
        <dbReference type="ARBA" id="ARBA00023004"/>
    </source>
</evidence>
<proteinExistence type="predicted"/>
<dbReference type="GO" id="GO:0009055">
    <property type="term" value="F:electron transfer activity"/>
    <property type="evidence" value="ECO:0007669"/>
    <property type="project" value="InterPro"/>
</dbReference>
<dbReference type="Gene3D" id="2.130.10.10">
    <property type="entry name" value="YVTN repeat-like/Quinoprotein amine dehydrogenase"/>
    <property type="match status" value="2"/>
</dbReference>
<evidence type="ECO:0000256" key="6">
    <source>
        <dbReference type="PROSITE-ProRule" id="PRU00433"/>
    </source>
</evidence>
<evidence type="ECO:0000256" key="2">
    <source>
        <dbReference type="ARBA" id="ARBA00022723"/>
    </source>
</evidence>
<keyword evidence="9" id="KW-1185">Reference proteome</keyword>
<evidence type="ECO:0000256" key="4">
    <source>
        <dbReference type="ARBA" id="ARBA00023002"/>
    </source>
</evidence>
<dbReference type="EC" id="1.11.1.5" evidence="8"/>
<dbReference type="GO" id="GO:0020037">
    <property type="term" value="F:heme binding"/>
    <property type="evidence" value="ECO:0007669"/>
    <property type="project" value="InterPro"/>
</dbReference>
<keyword evidence="1 6" id="KW-0349">Heme</keyword>
<keyword evidence="4 8" id="KW-0560">Oxidoreductase</keyword>
<keyword evidence="8" id="KW-0575">Peroxidase</keyword>
<dbReference type="PANTHER" id="PTHR30600:SF10">
    <property type="entry name" value="BLL6722 PROTEIN"/>
    <property type="match status" value="1"/>
</dbReference>
<dbReference type="InterPro" id="IPR015943">
    <property type="entry name" value="WD40/YVTN_repeat-like_dom_sf"/>
</dbReference>
<dbReference type="Gene3D" id="1.10.760.10">
    <property type="entry name" value="Cytochrome c-like domain"/>
    <property type="match status" value="2"/>
</dbReference>
<evidence type="ECO:0000256" key="3">
    <source>
        <dbReference type="ARBA" id="ARBA00022729"/>
    </source>
</evidence>
<dbReference type="InterPro" id="IPR011045">
    <property type="entry name" value="N2O_reductase_N"/>
</dbReference>
<evidence type="ECO:0000313" key="8">
    <source>
        <dbReference type="EMBL" id="TWT55262.1"/>
    </source>
</evidence>
<feature type="domain" description="Cytochrome c" evidence="7">
    <location>
        <begin position="324"/>
        <end position="440"/>
    </location>
</feature>
<dbReference type="InterPro" id="IPR036909">
    <property type="entry name" value="Cyt_c-like_dom_sf"/>
</dbReference>
<accession>A0A5C5WZB0</accession>
<dbReference type="AlphaFoldDB" id="A0A5C5WZB0"/>
<organism evidence="8 9">
    <name type="scientific">Thalassoglobus neptunius</name>
    <dbReference type="NCBI Taxonomy" id="1938619"/>
    <lineage>
        <taxon>Bacteria</taxon>
        <taxon>Pseudomonadati</taxon>
        <taxon>Planctomycetota</taxon>
        <taxon>Planctomycetia</taxon>
        <taxon>Planctomycetales</taxon>
        <taxon>Planctomycetaceae</taxon>
        <taxon>Thalassoglobus</taxon>
    </lineage>
</organism>
<dbReference type="SUPFAM" id="SSF50974">
    <property type="entry name" value="Nitrous oxide reductase, N-terminal domain"/>
    <property type="match status" value="1"/>
</dbReference>
<dbReference type="EMBL" id="SIHI01000005">
    <property type="protein sequence ID" value="TWT55262.1"/>
    <property type="molecule type" value="Genomic_DNA"/>
</dbReference>
<gene>
    <name evidence="8" type="primary">ccp_3</name>
    <name evidence="8" type="ORF">KOR42_28890</name>
</gene>
<protein>
    <submittedName>
        <fullName evidence="8">Cytochrome c551 peroxidase</fullName>
        <ecNumber evidence="8">1.11.1.5</ecNumber>
    </submittedName>
</protein>
<feature type="domain" description="Cytochrome c" evidence="7">
    <location>
        <begin position="453"/>
        <end position="559"/>
    </location>
</feature>
<dbReference type="PROSITE" id="PS51007">
    <property type="entry name" value="CYTC"/>
    <property type="match status" value="2"/>
</dbReference>
<dbReference type="SUPFAM" id="SSF46626">
    <property type="entry name" value="Cytochrome c"/>
    <property type="match status" value="2"/>
</dbReference>
<evidence type="ECO:0000313" key="9">
    <source>
        <dbReference type="Proteomes" id="UP000317243"/>
    </source>
</evidence>
<comment type="caution">
    <text evidence="8">The sequence shown here is derived from an EMBL/GenBank/DDBJ whole genome shotgun (WGS) entry which is preliminary data.</text>
</comment>
<keyword evidence="2 6" id="KW-0479">Metal-binding</keyword>
<dbReference type="GO" id="GO:0046872">
    <property type="term" value="F:metal ion binding"/>
    <property type="evidence" value="ECO:0007669"/>
    <property type="project" value="UniProtKB-KW"/>
</dbReference>
<dbReference type="Proteomes" id="UP000317243">
    <property type="component" value="Unassembled WGS sequence"/>
</dbReference>
<dbReference type="GO" id="GO:0004130">
    <property type="term" value="F:cytochrome-c peroxidase activity"/>
    <property type="evidence" value="ECO:0007669"/>
    <property type="project" value="UniProtKB-EC"/>
</dbReference>
<keyword evidence="5 6" id="KW-0408">Iron</keyword>